<dbReference type="EMBL" id="JAPESX010001253">
    <property type="protein sequence ID" value="KAJ8115873.1"/>
    <property type="molecule type" value="Genomic_DNA"/>
</dbReference>
<gene>
    <name evidence="1" type="ORF">ONZ43_g4566</name>
</gene>
<protein>
    <submittedName>
        <fullName evidence="1">Uncharacterized protein</fullName>
    </submittedName>
</protein>
<evidence type="ECO:0000313" key="1">
    <source>
        <dbReference type="EMBL" id="KAJ8115873.1"/>
    </source>
</evidence>
<comment type="caution">
    <text evidence="1">The sequence shown here is derived from an EMBL/GenBank/DDBJ whole genome shotgun (WGS) entry which is preliminary data.</text>
</comment>
<organism evidence="1 2">
    <name type="scientific">Nemania bipapillata</name>
    <dbReference type="NCBI Taxonomy" id="110536"/>
    <lineage>
        <taxon>Eukaryota</taxon>
        <taxon>Fungi</taxon>
        <taxon>Dikarya</taxon>
        <taxon>Ascomycota</taxon>
        <taxon>Pezizomycotina</taxon>
        <taxon>Sordariomycetes</taxon>
        <taxon>Xylariomycetidae</taxon>
        <taxon>Xylariales</taxon>
        <taxon>Xylariaceae</taxon>
        <taxon>Nemania</taxon>
    </lineage>
</organism>
<proteinExistence type="predicted"/>
<evidence type="ECO:0000313" key="2">
    <source>
        <dbReference type="Proteomes" id="UP001153334"/>
    </source>
</evidence>
<reference evidence="1" key="1">
    <citation type="submission" date="2022-11" db="EMBL/GenBank/DDBJ databases">
        <title>Genome Sequence of Nemania bipapillata.</title>
        <authorList>
            <person name="Buettner E."/>
        </authorList>
    </citation>
    <scope>NUCLEOTIDE SEQUENCE</scope>
    <source>
        <strain evidence="1">CP14</strain>
    </source>
</reference>
<sequence>MVSFKRLSVTWDEHSLFIRGERIMFYSAEFHPWRLPVPGLWLDVFQKIKALGYNGVSFYVNWALLEGSPGHFSAEGVFAYEPFFDAASKAGIYLFARPGPYINAEVSGGGYPRWLQRNTGTLRTNESAYMDATDNYIAHIGKLIAAASVTNGGPVVLLQAENEYVPLVNNEASIIGLFTPGKPGGPDIYGHDGYPFGFDCADPESNWTPGRLPIDWGQLHLEISPSTPYSIPEFQGGAIDSWGGSGLEGCAVLANHEFERIFYKNNFGFGVKLFNIYMVSATY</sequence>
<keyword evidence="2" id="KW-1185">Reference proteome</keyword>
<accession>A0ACC2IL76</accession>
<dbReference type="Proteomes" id="UP001153334">
    <property type="component" value="Unassembled WGS sequence"/>
</dbReference>
<name>A0ACC2IL76_9PEZI</name>